<comment type="pathway">
    <text evidence="2 13">Glycolipid biosynthesis; glycosylphosphatidylinositol-anchor biosynthesis.</text>
</comment>
<feature type="transmembrane region" description="Helical" evidence="13">
    <location>
        <begin position="400"/>
        <end position="419"/>
    </location>
</feature>
<keyword evidence="8 13" id="KW-0812">Transmembrane</keyword>
<comment type="similarity">
    <text evidence="3 13">Belongs to the PIGM family.</text>
</comment>
<dbReference type="GO" id="GO:0006506">
    <property type="term" value="P:GPI anchor biosynthetic process"/>
    <property type="evidence" value="ECO:0007669"/>
    <property type="project" value="UniProtKB-UniPathway"/>
</dbReference>
<feature type="transmembrane region" description="Helical" evidence="13">
    <location>
        <begin position="7"/>
        <end position="25"/>
    </location>
</feature>
<comment type="subcellular location">
    <subcellularLocation>
        <location evidence="1 13">Endoplasmic reticulum membrane</location>
        <topology evidence="1 13">Multi-pass membrane protein</topology>
    </subcellularLocation>
</comment>
<evidence type="ECO:0000256" key="7">
    <source>
        <dbReference type="ARBA" id="ARBA00022679"/>
    </source>
</evidence>
<evidence type="ECO:0000256" key="9">
    <source>
        <dbReference type="ARBA" id="ARBA00022824"/>
    </source>
</evidence>
<feature type="transmembrane region" description="Helical" evidence="13">
    <location>
        <begin position="135"/>
        <end position="151"/>
    </location>
</feature>
<evidence type="ECO:0000256" key="12">
    <source>
        <dbReference type="ARBA" id="ARBA00025399"/>
    </source>
</evidence>
<keyword evidence="16" id="KW-1185">Reference proteome</keyword>
<evidence type="ECO:0000256" key="10">
    <source>
        <dbReference type="ARBA" id="ARBA00022989"/>
    </source>
</evidence>
<dbReference type="Pfam" id="PF10181">
    <property type="entry name" value="PIG-H"/>
    <property type="match status" value="1"/>
</dbReference>
<evidence type="ECO:0000313" key="15">
    <source>
        <dbReference type="EMBL" id="KNC99954.1"/>
    </source>
</evidence>
<sequence length="645" mass="72724">MGLTFKTLTLASILLHAGFLIYGAYQDRHPVVKFTDIDYLVFTDGARYISQGLSPYLRATYRYTPLLAYLVLPNITLHPLWGKILFCICDLVAGWFIHEILTARGMGDHRASKYAAVWMLNPFVIAISTRGNAESIVAALVLAVLWALIVKKWRRIGAVVFGIGVHFKIYPIIYAVPFWLFLDSDFEGEEGKRTKATDNVRRAATQDRYRNASVGRRVRAFFTWKRLEFGFISGGVFFALTALMYYIYGHEFLEGTYLYHVTRKDHRHNFSPYFYHMYLSSHEPASAVLNGPLISRIISILSFAPQLGLVTVVGAVLAKDVVFATFAQTFAFVMLNKVCTSQYFMWYLCFLPIILPSSRLVADQWKLGIGLLSLWVAGQALWLSQAFRLEHLGHNTFRELWAASAIFYLVNAGILACMIKAHAFEPIFAKGNVRQVFNEPVLSTSGTDLITSEEPASSATSADLSQPRPHTITYSHGGFLLEERLLGEGAIEFVVKKANPGWSVLDVVLLATCSGILIIVYLLGGSLSRWQFSLPFALILVVWVLTRLLSVHRESLLIIRTLGIQIETRNRLGQTTARFIPLSNIADLIINEAITLLTVRYYLAVVAKGEDQLAVVFEVLLEPHSKRRLYKVEQFLSTFRIYSLD</sequence>
<keyword evidence="7 13" id="KW-0808">Transferase</keyword>
<feature type="transmembrane region" description="Helical" evidence="13">
    <location>
        <begin position="297"/>
        <end position="318"/>
    </location>
</feature>
<dbReference type="InterPro" id="IPR007704">
    <property type="entry name" value="PIG-M"/>
</dbReference>
<feature type="domain" description="Phosphatidylinositol N-acetylglucosaminyltransferase subunit H conserved" evidence="14">
    <location>
        <begin position="555"/>
        <end position="618"/>
    </location>
</feature>
<protein>
    <recommendedName>
        <fullName evidence="4 13">GPI mannosyltransferase 1</fullName>
        <ecNumber evidence="13">2.4.1.-</ecNumber>
    </recommendedName>
    <alternativeName>
        <fullName evidence="13">GPI mannosyltransferase I</fullName>
    </alternativeName>
</protein>
<feature type="transmembrane region" description="Helical" evidence="13">
    <location>
        <begin position="530"/>
        <end position="550"/>
    </location>
</feature>
<dbReference type="PANTHER" id="PTHR12886:SF0">
    <property type="entry name" value="GPI MANNOSYLTRANSFERASE 1"/>
    <property type="match status" value="1"/>
</dbReference>
<gene>
    <name evidence="15" type="ORF">SPPG_05327</name>
</gene>
<evidence type="ECO:0000256" key="2">
    <source>
        <dbReference type="ARBA" id="ARBA00004687"/>
    </source>
</evidence>
<comment type="function">
    <text evidence="12 13">Mannosyltransferase involved in glycosylphosphatidylinositol-anchor biosynthesis. Transfers the first alpha-1,4-mannose to GlcN-acyl-PI during GPI precursor assembly. Required for cell wall integrity.</text>
</comment>
<dbReference type="eggNOG" id="KOG4551">
    <property type="taxonomic scope" value="Eukaryota"/>
</dbReference>
<name>A0A0L0HGB8_SPIPD</name>
<keyword evidence="11 13" id="KW-0472">Membrane</keyword>
<feature type="transmembrane region" description="Helical" evidence="13">
    <location>
        <begin position="113"/>
        <end position="129"/>
    </location>
</feature>
<dbReference type="GO" id="GO:0051751">
    <property type="term" value="F:alpha-1,4-mannosyltransferase activity"/>
    <property type="evidence" value="ECO:0007669"/>
    <property type="project" value="InterPro"/>
</dbReference>
<dbReference type="PANTHER" id="PTHR12886">
    <property type="entry name" value="PIG-M MANNOSYLTRANSFERASE"/>
    <property type="match status" value="1"/>
</dbReference>
<evidence type="ECO:0000256" key="8">
    <source>
        <dbReference type="ARBA" id="ARBA00022692"/>
    </source>
</evidence>
<feature type="transmembrane region" description="Helical" evidence="13">
    <location>
        <begin position="158"/>
        <end position="182"/>
    </location>
</feature>
<dbReference type="EC" id="2.4.1.-" evidence="13"/>
<keyword evidence="5 13" id="KW-0337">GPI-anchor biosynthesis</keyword>
<evidence type="ECO:0000256" key="1">
    <source>
        <dbReference type="ARBA" id="ARBA00004477"/>
    </source>
</evidence>
<dbReference type="UniPathway" id="UPA00196"/>
<dbReference type="InterPro" id="IPR019328">
    <property type="entry name" value="PIGH-H_dom"/>
</dbReference>
<dbReference type="AlphaFoldDB" id="A0A0L0HGB8"/>
<evidence type="ECO:0000256" key="13">
    <source>
        <dbReference type="RuleBase" id="RU365064"/>
    </source>
</evidence>
<dbReference type="EMBL" id="KQ257457">
    <property type="protein sequence ID" value="KNC99954.1"/>
    <property type="molecule type" value="Genomic_DNA"/>
</dbReference>
<reference evidence="15 16" key="1">
    <citation type="submission" date="2009-08" db="EMBL/GenBank/DDBJ databases">
        <title>The Genome Sequence of Spizellomyces punctatus strain DAOM BR117.</title>
        <authorList>
            <consortium name="The Broad Institute Genome Sequencing Platform"/>
            <person name="Russ C."/>
            <person name="Cuomo C."/>
            <person name="Shea T."/>
            <person name="Young S.K."/>
            <person name="Zeng Q."/>
            <person name="Koehrsen M."/>
            <person name="Haas B."/>
            <person name="Borodovsky M."/>
            <person name="Guigo R."/>
            <person name="Alvarado L."/>
            <person name="Berlin A."/>
            <person name="Bochicchio J."/>
            <person name="Borenstein D."/>
            <person name="Chapman S."/>
            <person name="Chen Z."/>
            <person name="Engels R."/>
            <person name="Freedman E."/>
            <person name="Gellesch M."/>
            <person name="Goldberg J."/>
            <person name="Griggs A."/>
            <person name="Gujja S."/>
            <person name="Heiman D."/>
            <person name="Hepburn T."/>
            <person name="Howarth C."/>
            <person name="Jen D."/>
            <person name="Larson L."/>
            <person name="Lewis B."/>
            <person name="Mehta T."/>
            <person name="Park D."/>
            <person name="Pearson M."/>
            <person name="Roberts A."/>
            <person name="Saif S."/>
            <person name="Shenoy N."/>
            <person name="Sisk P."/>
            <person name="Stolte C."/>
            <person name="Sykes S."/>
            <person name="Thomson T."/>
            <person name="Walk T."/>
            <person name="White J."/>
            <person name="Yandava C."/>
            <person name="Burger G."/>
            <person name="Gray M.W."/>
            <person name="Holland P.W.H."/>
            <person name="King N."/>
            <person name="Lang F.B.F."/>
            <person name="Roger A.J."/>
            <person name="Ruiz-Trillo I."/>
            <person name="Lander E."/>
            <person name="Nusbaum C."/>
        </authorList>
    </citation>
    <scope>NUCLEOTIDE SEQUENCE [LARGE SCALE GENOMIC DNA]</scope>
    <source>
        <strain evidence="15 16">DAOM BR117</strain>
    </source>
</reference>
<dbReference type="RefSeq" id="XP_016607994.1">
    <property type="nucleotide sequence ID" value="XM_016753547.1"/>
</dbReference>
<dbReference type="GeneID" id="27688711"/>
<evidence type="ECO:0000256" key="5">
    <source>
        <dbReference type="ARBA" id="ARBA00022502"/>
    </source>
</evidence>
<dbReference type="FunCoup" id="A0A0L0HGB8">
    <property type="interactions" value="294"/>
</dbReference>
<feature type="transmembrane region" description="Helical" evidence="13">
    <location>
        <begin position="504"/>
        <end position="524"/>
    </location>
</feature>
<keyword evidence="10 13" id="KW-1133">Transmembrane helix</keyword>
<dbReference type="GO" id="GO:1990529">
    <property type="term" value="C:glycosylphosphatidylinositol-mannosyltransferase I complex"/>
    <property type="evidence" value="ECO:0007669"/>
    <property type="project" value="TreeGrafter"/>
</dbReference>
<organism evidence="15 16">
    <name type="scientific">Spizellomyces punctatus (strain DAOM BR117)</name>
    <dbReference type="NCBI Taxonomy" id="645134"/>
    <lineage>
        <taxon>Eukaryota</taxon>
        <taxon>Fungi</taxon>
        <taxon>Fungi incertae sedis</taxon>
        <taxon>Chytridiomycota</taxon>
        <taxon>Chytridiomycota incertae sedis</taxon>
        <taxon>Chytridiomycetes</taxon>
        <taxon>Spizellomycetales</taxon>
        <taxon>Spizellomycetaceae</taxon>
        <taxon>Spizellomyces</taxon>
    </lineage>
</organism>
<feature type="transmembrane region" description="Helical" evidence="13">
    <location>
        <begin position="229"/>
        <end position="248"/>
    </location>
</feature>
<feature type="transmembrane region" description="Helical" evidence="13">
    <location>
        <begin position="330"/>
        <end position="355"/>
    </location>
</feature>
<dbReference type="GO" id="GO:0005789">
    <property type="term" value="C:endoplasmic reticulum membrane"/>
    <property type="evidence" value="ECO:0007669"/>
    <property type="project" value="UniProtKB-SubCell"/>
</dbReference>
<evidence type="ECO:0000256" key="4">
    <source>
        <dbReference type="ARBA" id="ARBA00013797"/>
    </source>
</evidence>
<dbReference type="InParanoid" id="A0A0L0HGB8"/>
<dbReference type="VEuPathDB" id="FungiDB:SPPG_05327"/>
<dbReference type="eggNOG" id="KOG3893">
    <property type="taxonomic scope" value="Eukaryota"/>
</dbReference>
<dbReference type="Proteomes" id="UP000053201">
    <property type="component" value="Unassembled WGS sequence"/>
</dbReference>
<feature type="transmembrane region" description="Helical" evidence="13">
    <location>
        <begin position="80"/>
        <end position="101"/>
    </location>
</feature>
<proteinExistence type="inferred from homology"/>
<evidence type="ECO:0000256" key="11">
    <source>
        <dbReference type="ARBA" id="ARBA00023136"/>
    </source>
</evidence>
<dbReference type="Pfam" id="PF05007">
    <property type="entry name" value="Mannosyl_trans"/>
    <property type="match status" value="1"/>
</dbReference>
<keyword evidence="9 13" id="KW-0256">Endoplasmic reticulum</keyword>
<dbReference type="GO" id="GO:0004376">
    <property type="term" value="F:GPI mannosyltransferase activity"/>
    <property type="evidence" value="ECO:0007669"/>
    <property type="project" value="InterPro"/>
</dbReference>
<keyword evidence="6 13" id="KW-0328">Glycosyltransferase</keyword>
<evidence type="ECO:0000256" key="3">
    <source>
        <dbReference type="ARBA" id="ARBA00011071"/>
    </source>
</evidence>
<dbReference type="OMA" id="MLWFIGQ"/>
<feature type="transmembrane region" description="Helical" evidence="13">
    <location>
        <begin position="367"/>
        <end position="388"/>
    </location>
</feature>
<accession>A0A0L0HGB8</accession>
<evidence type="ECO:0000256" key="6">
    <source>
        <dbReference type="ARBA" id="ARBA00022676"/>
    </source>
</evidence>
<evidence type="ECO:0000313" key="16">
    <source>
        <dbReference type="Proteomes" id="UP000053201"/>
    </source>
</evidence>
<dbReference type="STRING" id="645134.A0A0L0HGB8"/>
<evidence type="ECO:0000259" key="14">
    <source>
        <dbReference type="Pfam" id="PF10181"/>
    </source>
</evidence>
<dbReference type="OrthoDB" id="1741594at2759"/>